<name>A0A8J7J2P8_9FLAO</name>
<evidence type="ECO:0000259" key="6">
    <source>
        <dbReference type="Pfam" id="PF07980"/>
    </source>
</evidence>
<accession>A0A8J7J2P8</accession>
<evidence type="ECO:0000313" key="8">
    <source>
        <dbReference type="EMBL" id="MBJ6368602.1"/>
    </source>
</evidence>
<dbReference type="InterPro" id="IPR012944">
    <property type="entry name" value="SusD_RagB_dom"/>
</dbReference>
<proteinExistence type="inferred from homology"/>
<feature type="domain" description="RagB/SusD" evidence="6">
    <location>
        <begin position="286"/>
        <end position="511"/>
    </location>
</feature>
<comment type="similarity">
    <text evidence="2">Belongs to the SusD family.</text>
</comment>
<keyword evidence="4" id="KW-0472">Membrane</keyword>
<evidence type="ECO:0000259" key="7">
    <source>
        <dbReference type="Pfam" id="PF14322"/>
    </source>
</evidence>
<dbReference type="GO" id="GO:0009279">
    <property type="term" value="C:cell outer membrane"/>
    <property type="evidence" value="ECO:0007669"/>
    <property type="project" value="UniProtKB-SubCell"/>
</dbReference>
<dbReference type="RefSeq" id="WP_199115365.1">
    <property type="nucleotide sequence ID" value="NZ_JAELVQ010000013.1"/>
</dbReference>
<dbReference type="Pfam" id="PF14322">
    <property type="entry name" value="SusD-like_3"/>
    <property type="match status" value="1"/>
</dbReference>
<dbReference type="Gene3D" id="1.25.40.390">
    <property type="match status" value="1"/>
</dbReference>
<dbReference type="SUPFAM" id="SSF48452">
    <property type="entry name" value="TPR-like"/>
    <property type="match status" value="1"/>
</dbReference>
<evidence type="ECO:0000256" key="1">
    <source>
        <dbReference type="ARBA" id="ARBA00004442"/>
    </source>
</evidence>
<protein>
    <submittedName>
        <fullName evidence="8">RagB/SusD family nutrient uptake outer membrane protein</fullName>
    </submittedName>
</protein>
<evidence type="ECO:0000256" key="4">
    <source>
        <dbReference type="ARBA" id="ARBA00023136"/>
    </source>
</evidence>
<reference evidence="8" key="1">
    <citation type="submission" date="2020-12" db="EMBL/GenBank/DDBJ databases">
        <title>Snuella sp. nov., isolated from sediment in Incheon.</title>
        <authorList>
            <person name="Kim W."/>
        </authorList>
    </citation>
    <scope>NUCLEOTIDE SEQUENCE</scope>
    <source>
        <strain evidence="8">CAU 1569</strain>
    </source>
</reference>
<comment type="caution">
    <text evidence="8">The sequence shown here is derived from an EMBL/GenBank/DDBJ whole genome shotgun (WGS) entry which is preliminary data.</text>
</comment>
<dbReference type="InterPro" id="IPR011990">
    <property type="entry name" value="TPR-like_helical_dom_sf"/>
</dbReference>
<keyword evidence="9" id="KW-1185">Reference proteome</keyword>
<dbReference type="EMBL" id="JAELVQ010000013">
    <property type="protein sequence ID" value="MBJ6368602.1"/>
    <property type="molecule type" value="Genomic_DNA"/>
</dbReference>
<gene>
    <name evidence="8" type="ORF">JF259_10930</name>
</gene>
<keyword evidence="5" id="KW-0998">Cell outer membrane</keyword>
<feature type="domain" description="SusD-like N-terminal" evidence="7">
    <location>
        <begin position="93"/>
        <end position="213"/>
    </location>
</feature>
<evidence type="ECO:0000256" key="5">
    <source>
        <dbReference type="ARBA" id="ARBA00023237"/>
    </source>
</evidence>
<dbReference type="PROSITE" id="PS51257">
    <property type="entry name" value="PROKAR_LIPOPROTEIN"/>
    <property type="match status" value="1"/>
</dbReference>
<keyword evidence="3" id="KW-0732">Signal</keyword>
<dbReference type="Pfam" id="PF07980">
    <property type="entry name" value="SusD_RagB"/>
    <property type="match status" value="1"/>
</dbReference>
<comment type="subcellular location">
    <subcellularLocation>
        <location evidence="1">Cell outer membrane</location>
    </subcellularLocation>
</comment>
<sequence length="511" mass="57485">MKKYIKTICLVIFALGILQSCSEEDITKLPVTALAEDAFWTSEEEVSQAANALYFSLDNVGQIEWDALTEIVFSQSGPSIEISTGGINPGSSLVNSLWTGQYATIRDANWFLDNVGKAGLSESTLAKYKGQVRFFRAWAHYKLLYQFGNVPLVDRVLGVDEGQVEPSSRATVLDFVLSELDQTITELSSSGYTPEYGRITKWAAMALKSRILLYEGTLATDSSMLTESANLANQIMGGGFSLHDNYTELFRPEGEGNSEIILARVNADLPGRYHSLGQWLGPISFHASWSIFTPTRALVDRYPDINGEDISTSLIYDENNPFDNRDPRLNQSIFNWNEDIDYEGAMFVNNGTWFNFRKWINPDETQEQQSHNDWIVFRLGEVMLNYVEAMNEVNGPSQELLDMVNDLRTRGGLGAASDGSDIVVPPIALSGLTKESFREIIKRERIVELAAEGILYYDYHRWRLLETTMNQPAEAVVSLENRVFTAPRDYTWPIPDFELINNPNLTQNSGY</sequence>
<evidence type="ECO:0000256" key="3">
    <source>
        <dbReference type="ARBA" id="ARBA00022729"/>
    </source>
</evidence>
<evidence type="ECO:0000256" key="2">
    <source>
        <dbReference type="ARBA" id="ARBA00006275"/>
    </source>
</evidence>
<evidence type="ECO:0000313" key="9">
    <source>
        <dbReference type="Proteomes" id="UP000610931"/>
    </source>
</evidence>
<dbReference type="AlphaFoldDB" id="A0A8J7J2P8"/>
<organism evidence="8 9">
    <name type="scientific">Snuella sedimenti</name>
    <dbReference type="NCBI Taxonomy" id="2798802"/>
    <lineage>
        <taxon>Bacteria</taxon>
        <taxon>Pseudomonadati</taxon>
        <taxon>Bacteroidota</taxon>
        <taxon>Flavobacteriia</taxon>
        <taxon>Flavobacteriales</taxon>
        <taxon>Flavobacteriaceae</taxon>
        <taxon>Snuella</taxon>
    </lineage>
</organism>
<dbReference type="InterPro" id="IPR033985">
    <property type="entry name" value="SusD-like_N"/>
</dbReference>
<dbReference type="Proteomes" id="UP000610931">
    <property type="component" value="Unassembled WGS sequence"/>
</dbReference>